<reference evidence="3" key="2">
    <citation type="submission" date="2015-01" db="EMBL/GenBank/DDBJ databases">
        <title>Evolutionary Origins and Diversification of the Mycorrhizal Mutualists.</title>
        <authorList>
            <consortium name="DOE Joint Genome Institute"/>
            <consortium name="Mycorrhizal Genomics Consortium"/>
            <person name="Kohler A."/>
            <person name="Kuo A."/>
            <person name="Nagy L.G."/>
            <person name="Floudas D."/>
            <person name="Copeland A."/>
            <person name="Barry K.W."/>
            <person name="Cichocki N."/>
            <person name="Veneault-Fourrey C."/>
            <person name="LaButti K."/>
            <person name="Lindquist E.A."/>
            <person name="Lipzen A."/>
            <person name="Lundell T."/>
            <person name="Morin E."/>
            <person name="Murat C."/>
            <person name="Riley R."/>
            <person name="Ohm R."/>
            <person name="Sun H."/>
            <person name="Tunlid A."/>
            <person name="Henrissat B."/>
            <person name="Grigoriev I.V."/>
            <person name="Hibbett D.S."/>
            <person name="Martin F."/>
        </authorList>
    </citation>
    <scope>NUCLEOTIDE SEQUENCE [LARGE SCALE GENOMIC DNA]</scope>
    <source>
        <strain evidence="3">441</strain>
    </source>
</reference>
<organism evidence="2 3">
    <name type="scientific">Pisolithus microcarpus 441</name>
    <dbReference type="NCBI Taxonomy" id="765257"/>
    <lineage>
        <taxon>Eukaryota</taxon>
        <taxon>Fungi</taxon>
        <taxon>Dikarya</taxon>
        <taxon>Basidiomycota</taxon>
        <taxon>Agaricomycotina</taxon>
        <taxon>Agaricomycetes</taxon>
        <taxon>Agaricomycetidae</taxon>
        <taxon>Boletales</taxon>
        <taxon>Sclerodermatineae</taxon>
        <taxon>Pisolithaceae</taxon>
        <taxon>Pisolithus</taxon>
    </lineage>
</organism>
<reference evidence="2 3" key="1">
    <citation type="submission" date="2014-04" db="EMBL/GenBank/DDBJ databases">
        <authorList>
            <consortium name="DOE Joint Genome Institute"/>
            <person name="Kuo A."/>
            <person name="Kohler A."/>
            <person name="Costa M.D."/>
            <person name="Nagy L.G."/>
            <person name="Floudas D."/>
            <person name="Copeland A."/>
            <person name="Barry K.W."/>
            <person name="Cichocki N."/>
            <person name="Veneault-Fourrey C."/>
            <person name="LaButti K."/>
            <person name="Lindquist E.A."/>
            <person name="Lipzen A."/>
            <person name="Lundell T."/>
            <person name="Morin E."/>
            <person name="Murat C."/>
            <person name="Sun H."/>
            <person name="Tunlid A."/>
            <person name="Henrissat B."/>
            <person name="Grigoriev I.V."/>
            <person name="Hibbett D.S."/>
            <person name="Martin F."/>
            <person name="Nordberg H.P."/>
            <person name="Cantor M.N."/>
            <person name="Hua S.X."/>
        </authorList>
    </citation>
    <scope>NUCLEOTIDE SEQUENCE [LARGE SCALE GENOMIC DNA]</scope>
    <source>
        <strain evidence="2 3">441</strain>
    </source>
</reference>
<feature type="transmembrane region" description="Helical" evidence="1">
    <location>
        <begin position="159"/>
        <end position="180"/>
    </location>
</feature>
<evidence type="ECO:0000256" key="1">
    <source>
        <dbReference type="SAM" id="Phobius"/>
    </source>
</evidence>
<keyword evidence="3" id="KW-1185">Reference proteome</keyword>
<keyword evidence="1" id="KW-0472">Membrane</keyword>
<dbReference type="EMBL" id="KN833722">
    <property type="protein sequence ID" value="KIK23893.1"/>
    <property type="molecule type" value="Genomic_DNA"/>
</dbReference>
<evidence type="ECO:0000313" key="2">
    <source>
        <dbReference type="EMBL" id="KIK23893.1"/>
    </source>
</evidence>
<dbReference type="HOGENOM" id="CLU_103845_0_0_1"/>
<gene>
    <name evidence="2" type="ORF">PISMIDRAFT_99828</name>
</gene>
<dbReference type="STRING" id="765257.A0A0C9ZW51"/>
<dbReference type="AlphaFoldDB" id="A0A0C9ZW51"/>
<dbReference type="Proteomes" id="UP000054018">
    <property type="component" value="Unassembled WGS sequence"/>
</dbReference>
<protein>
    <submittedName>
        <fullName evidence="2">Unplaced genomic scaffold scaffold_38, whole genome shotgun sequence</fullName>
    </submittedName>
</protein>
<keyword evidence="1" id="KW-0812">Transmembrane</keyword>
<dbReference type="OrthoDB" id="2788977at2759"/>
<keyword evidence="1" id="KW-1133">Transmembrane helix</keyword>
<name>A0A0C9ZW51_9AGAM</name>
<sequence length="195" mass="22704">MAHFSRVEYATVPDSGVKEAARSVAVRAVQYDGRLKDLDTKLRESLSNFRAIEGTVKDALVELNKTQQRADIVLETDTPRLREELEKSLVMLQDLSYRLPRIRSRVANIQHAYDSGRMKAQQLVHDLMWLNTDFHERWRIIIFTSSAPVSWRWKLIMRLLFGVTVVTVLWIIWAAIGGAYRAHRQRLLWGERLMS</sequence>
<evidence type="ECO:0000313" key="3">
    <source>
        <dbReference type="Proteomes" id="UP000054018"/>
    </source>
</evidence>
<accession>A0A0C9ZW51</accession>
<proteinExistence type="predicted"/>